<dbReference type="PANTHER" id="PTHR47481">
    <property type="match status" value="1"/>
</dbReference>
<organism evidence="4">
    <name type="scientific">Vitis vinifera</name>
    <name type="common">Grape</name>
    <dbReference type="NCBI Taxonomy" id="29760"/>
    <lineage>
        <taxon>Eukaryota</taxon>
        <taxon>Viridiplantae</taxon>
        <taxon>Streptophyta</taxon>
        <taxon>Embryophyta</taxon>
        <taxon>Tracheophyta</taxon>
        <taxon>Spermatophyta</taxon>
        <taxon>Magnoliopsida</taxon>
        <taxon>eudicotyledons</taxon>
        <taxon>Gunneridae</taxon>
        <taxon>Pentapetalae</taxon>
        <taxon>rosids</taxon>
        <taxon>Vitales</taxon>
        <taxon>Vitaceae</taxon>
        <taxon>Viteae</taxon>
        <taxon>Vitis</taxon>
    </lineage>
</organism>
<evidence type="ECO:0000256" key="1">
    <source>
        <dbReference type="SAM" id="MobiDB-lite"/>
    </source>
</evidence>
<feature type="domain" description="GAG-pre-integrase" evidence="2">
    <location>
        <begin position="275"/>
        <end position="324"/>
    </location>
</feature>
<evidence type="ECO:0000259" key="2">
    <source>
        <dbReference type="Pfam" id="PF13976"/>
    </source>
</evidence>
<feature type="region of interest" description="Disordered" evidence="1">
    <location>
        <begin position="74"/>
        <end position="111"/>
    </location>
</feature>
<dbReference type="InterPro" id="IPR054722">
    <property type="entry name" value="PolX-like_BBD"/>
</dbReference>
<dbReference type="Pfam" id="PF22936">
    <property type="entry name" value="Pol_BBD"/>
    <property type="match status" value="1"/>
</dbReference>
<proteinExistence type="predicted"/>
<accession>A5BC63</accession>
<reference evidence="4" key="1">
    <citation type="journal article" date="2007" name="PLoS ONE">
        <title>The first genome sequence of an elite grapevine cultivar (Pinot noir Vitis vinifera L.): coping with a highly heterozygous genome.</title>
        <authorList>
            <person name="Velasco R."/>
            <person name="Zharkikh A."/>
            <person name="Troggio M."/>
            <person name="Cartwright D.A."/>
            <person name="Cestaro A."/>
            <person name="Pruss D."/>
            <person name="Pindo M."/>
            <person name="FitzGerald L.M."/>
            <person name="Vezzulli S."/>
            <person name="Reid J."/>
            <person name="Malacarne G."/>
            <person name="Iliev D."/>
            <person name="Coppola G."/>
            <person name="Wardell B."/>
            <person name="Micheletti D."/>
            <person name="Macalma T."/>
            <person name="Facci M."/>
            <person name="Mitchell J.T."/>
            <person name="Perazzolli M."/>
            <person name="Eldredge G."/>
            <person name="Gatto P."/>
            <person name="Oyzerski R."/>
            <person name="Moretto M."/>
            <person name="Gutin N."/>
            <person name="Stefanini M."/>
            <person name="Chen Y."/>
            <person name="Segala C."/>
            <person name="Davenport C."/>
            <person name="Dematte L."/>
            <person name="Mraz A."/>
            <person name="Battilana J."/>
            <person name="Stormo K."/>
            <person name="Costa F."/>
            <person name="Tao Q."/>
            <person name="Si-Ammour A."/>
            <person name="Harkins T."/>
            <person name="Lackey A."/>
            <person name="Perbost C."/>
            <person name="Taillon B."/>
            <person name="Stella A."/>
            <person name="Solovyev V."/>
            <person name="Fawcett J.A."/>
            <person name="Sterck L."/>
            <person name="Vandepoele K."/>
            <person name="Grando S.M."/>
            <person name="Toppo S."/>
            <person name="Moser C."/>
            <person name="Lanchbury J."/>
            <person name="Bogden R."/>
            <person name="Skolnick M."/>
            <person name="Sgaramella V."/>
            <person name="Bhatnagar S.K."/>
            <person name="Fontana P."/>
            <person name="Gutin A."/>
            <person name="Van de Peer Y."/>
            <person name="Salamini F."/>
            <person name="Viola R."/>
        </authorList>
    </citation>
    <scope>NUCLEOTIDE SEQUENCE</scope>
</reference>
<gene>
    <name evidence="4" type="ORF">VITISV_014986</name>
</gene>
<dbReference type="InterPro" id="IPR025724">
    <property type="entry name" value="GAG-pre-integrase_dom"/>
</dbReference>
<dbReference type="AlphaFoldDB" id="A5BC63"/>
<dbReference type="EMBL" id="AM454206">
    <property type="protein sequence ID" value="CAN72202.1"/>
    <property type="molecule type" value="Genomic_DNA"/>
</dbReference>
<protein>
    <submittedName>
        <fullName evidence="4">Uncharacterized protein</fullName>
    </submittedName>
</protein>
<dbReference type="Pfam" id="PF13976">
    <property type="entry name" value="gag_pre-integrs"/>
    <property type="match status" value="1"/>
</dbReference>
<sequence length="325" mass="35670">MQAIKTRANELALLGKLIDDEDLIDRVLEGLSDEYKSVIDAINVRDMSISFAKLHEKLFNKEASLQIAQPSPLSLPAMENPTAFRNSPNWRPPTTTPQQPDPTTAFSPHDQCQPKPYLGHCQACGTQGHHPSIPLQPRANHVVLGNNTTPTWLLDSGVSHHVTSDLINLSLHNSYQGSNDIMIGDGPALPITHIGSTTIPTSSRTFTLQKVFCVTSMQKNLISIYQFCTNNHVFVAFSPSAFRVKDLNTGLILLMGEPKDGVNEWPTTFPFVTSSPLLAFSSVKTTSSEWHSRLGHPSFTIMKNIVSKFSLPLSSLLSSSTHCNA</sequence>
<dbReference type="PANTHER" id="PTHR47481:SF22">
    <property type="entry name" value="RETROTRANSPOSON GAG DOMAIN-CONTAINING PROTEIN"/>
    <property type="match status" value="1"/>
</dbReference>
<evidence type="ECO:0000259" key="3">
    <source>
        <dbReference type="Pfam" id="PF22936"/>
    </source>
</evidence>
<evidence type="ECO:0000313" key="4">
    <source>
        <dbReference type="EMBL" id="CAN72202.1"/>
    </source>
</evidence>
<name>A5BC63_VITVI</name>
<feature type="domain" description="Retrovirus-related Pol polyprotein from transposon TNT 1-94-like beta-barrel" evidence="3">
    <location>
        <begin position="152"/>
        <end position="229"/>
    </location>
</feature>